<gene>
    <name evidence="1" type="ORF">AWC01_05180</name>
</gene>
<dbReference type="Proteomes" id="UP000193564">
    <property type="component" value="Unassembled WGS sequence"/>
</dbReference>
<dbReference type="RefSeq" id="WP_085188854.1">
    <property type="nucleotide sequence ID" value="NZ_JACKUD010000053.1"/>
</dbReference>
<accession>A0A1X1TGE6</accession>
<dbReference type="EMBL" id="LQOS01000017">
    <property type="protein sequence ID" value="ORV43611.1"/>
    <property type="molecule type" value="Genomic_DNA"/>
</dbReference>
<proteinExistence type="predicted"/>
<reference evidence="1 2" key="1">
    <citation type="submission" date="2016-01" db="EMBL/GenBank/DDBJ databases">
        <title>The new phylogeny of the genus Mycobacterium.</title>
        <authorList>
            <person name="Tarcisio F."/>
            <person name="Conor M."/>
            <person name="Antonella G."/>
            <person name="Elisabetta G."/>
            <person name="Giulia F.S."/>
            <person name="Sara T."/>
            <person name="Anna F."/>
            <person name="Clotilde B."/>
            <person name="Roberto B."/>
            <person name="Veronica D.S."/>
            <person name="Fabio R."/>
            <person name="Monica P."/>
            <person name="Olivier J."/>
            <person name="Enrico T."/>
            <person name="Nicola S."/>
        </authorList>
    </citation>
    <scope>NUCLEOTIDE SEQUENCE [LARGE SCALE GENOMIC DNA]</scope>
    <source>
        <strain evidence="1 2">DSM 44339</strain>
    </source>
</reference>
<dbReference type="OrthoDB" id="4730054at2"/>
<name>A0A1X1TGE6_9MYCO</name>
<dbReference type="STRING" id="126673.AWC01_05180"/>
<sequence>MDVRTFLRDRGAHLAGDQGGEAAIEFATPRVHYESQDTWSGTVMCCLDWRAEIRLTALDASGQAPDVVAGFVDFLVLQLGNQPVADALELYGPDAAAFAELFEDAWMASDIDERTTSLPGCPSVRSCWCCTPD</sequence>
<evidence type="ECO:0000313" key="2">
    <source>
        <dbReference type="Proteomes" id="UP000193564"/>
    </source>
</evidence>
<comment type="caution">
    <text evidence="1">The sequence shown here is derived from an EMBL/GenBank/DDBJ whole genome shotgun (WGS) entry which is preliminary data.</text>
</comment>
<protein>
    <submittedName>
        <fullName evidence="1">Uncharacterized protein</fullName>
    </submittedName>
</protein>
<evidence type="ECO:0000313" key="1">
    <source>
        <dbReference type="EMBL" id="ORV43611.1"/>
    </source>
</evidence>
<organism evidence="1 2">
    <name type="scientific">Mycolicibacterium doricum</name>
    <dbReference type="NCBI Taxonomy" id="126673"/>
    <lineage>
        <taxon>Bacteria</taxon>
        <taxon>Bacillati</taxon>
        <taxon>Actinomycetota</taxon>
        <taxon>Actinomycetes</taxon>
        <taxon>Mycobacteriales</taxon>
        <taxon>Mycobacteriaceae</taxon>
        <taxon>Mycolicibacterium</taxon>
    </lineage>
</organism>
<dbReference type="AlphaFoldDB" id="A0A1X1TGE6"/>
<keyword evidence="2" id="KW-1185">Reference proteome</keyword>